<evidence type="ECO:0000313" key="1">
    <source>
        <dbReference type="EMBL" id="KGO31670.1"/>
    </source>
</evidence>
<proteinExistence type="predicted"/>
<sequence length="30" mass="3605">MQESFFFDEPTSMLDPKAKKDFLDFFNKNS</sequence>
<protein>
    <recommendedName>
        <fullName evidence="3">ABC transporter ATP-binding protein</fullName>
    </recommendedName>
</protein>
<comment type="caution">
    <text evidence="1">The sequence shown here is derived from an EMBL/GenBank/DDBJ whole genome shotgun (WGS) entry which is preliminary data.</text>
</comment>
<accession>A0ABR4XQL8</accession>
<organism evidence="1 2">
    <name type="scientific">Oenococcus alcoholitolerans</name>
    <dbReference type="NCBI Taxonomy" id="931074"/>
    <lineage>
        <taxon>Bacteria</taxon>
        <taxon>Bacillati</taxon>
        <taxon>Bacillota</taxon>
        <taxon>Bacilli</taxon>
        <taxon>Lactobacillales</taxon>
        <taxon>Lactobacillaceae</taxon>
        <taxon>Oenococcus</taxon>
    </lineage>
</organism>
<evidence type="ECO:0008006" key="3">
    <source>
        <dbReference type="Google" id="ProtNLM"/>
    </source>
</evidence>
<gene>
    <name evidence="1" type="ORF">Q757_05770</name>
</gene>
<reference evidence="1 2" key="1">
    <citation type="journal article" date="2014" name="Antonie Van Leeuwenhoek">
        <title>Oenococcus alcoholitolerans sp. nov., a lactic acid bacteria isolated from cachaca and ethanol fermentation processes.</title>
        <authorList>
            <person name="Badotti F."/>
            <person name="Moreira A.P."/>
            <person name="Tonon L.A."/>
            <person name="de Lucena B.T."/>
            <person name="Gomes Fde C."/>
            <person name="Kruger R."/>
            <person name="Thompson C.C."/>
            <person name="de Morais M.A.Jr."/>
            <person name="Rosa C.A."/>
            <person name="Thompson F.L."/>
        </authorList>
    </citation>
    <scope>NUCLEOTIDE SEQUENCE [LARGE SCALE GENOMIC DNA]</scope>
    <source>
        <strain evidence="1 2">UFRJ-M7.2.18</strain>
    </source>
</reference>
<dbReference type="Proteomes" id="UP000030023">
    <property type="component" value="Unassembled WGS sequence"/>
</dbReference>
<evidence type="ECO:0000313" key="2">
    <source>
        <dbReference type="Proteomes" id="UP000030023"/>
    </source>
</evidence>
<name>A0ABR4XQL8_9LACO</name>
<keyword evidence="2" id="KW-1185">Reference proteome</keyword>
<dbReference type="EMBL" id="AXCV01000255">
    <property type="protein sequence ID" value="KGO31670.1"/>
    <property type="molecule type" value="Genomic_DNA"/>
</dbReference>